<dbReference type="Proteomes" id="UP000814176">
    <property type="component" value="Unassembled WGS sequence"/>
</dbReference>
<dbReference type="InterPro" id="IPR051807">
    <property type="entry name" value="Sec-metab_biosynth-assoc"/>
</dbReference>
<name>A0ABQ8K862_9APHY</name>
<dbReference type="InterPro" id="IPR011008">
    <property type="entry name" value="Dimeric_a/b-barrel"/>
</dbReference>
<dbReference type="EMBL" id="JADCUA010000018">
    <property type="protein sequence ID" value="KAH9833482.1"/>
    <property type="molecule type" value="Genomic_DNA"/>
</dbReference>
<gene>
    <name evidence="2" type="ORF">C8Q71DRAFT_860275</name>
</gene>
<evidence type="ECO:0000259" key="1">
    <source>
        <dbReference type="Pfam" id="PF03795"/>
    </source>
</evidence>
<reference evidence="2 3" key="1">
    <citation type="journal article" date="2021" name="Environ. Microbiol.">
        <title>Gene family expansions and transcriptome signatures uncover fungal adaptations to wood decay.</title>
        <authorList>
            <person name="Hage H."/>
            <person name="Miyauchi S."/>
            <person name="Viragh M."/>
            <person name="Drula E."/>
            <person name="Min B."/>
            <person name="Chaduli D."/>
            <person name="Navarro D."/>
            <person name="Favel A."/>
            <person name="Norest M."/>
            <person name="Lesage-Meessen L."/>
            <person name="Balint B."/>
            <person name="Merenyi Z."/>
            <person name="de Eugenio L."/>
            <person name="Morin E."/>
            <person name="Martinez A.T."/>
            <person name="Baldrian P."/>
            <person name="Stursova M."/>
            <person name="Martinez M.J."/>
            <person name="Novotny C."/>
            <person name="Magnuson J.K."/>
            <person name="Spatafora J.W."/>
            <person name="Maurice S."/>
            <person name="Pangilinan J."/>
            <person name="Andreopoulos W."/>
            <person name="LaButti K."/>
            <person name="Hundley H."/>
            <person name="Na H."/>
            <person name="Kuo A."/>
            <person name="Barry K."/>
            <person name="Lipzen A."/>
            <person name="Henrissat B."/>
            <person name="Riley R."/>
            <person name="Ahrendt S."/>
            <person name="Nagy L.G."/>
            <person name="Grigoriev I.V."/>
            <person name="Martin F."/>
            <person name="Rosso M.N."/>
        </authorList>
    </citation>
    <scope>NUCLEOTIDE SEQUENCE [LARGE SCALE GENOMIC DNA]</scope>
    <source>
        <strain evidence="2 3">CIRM-BRFM 1785</strain>
    </source>
</reference>
<keyword evidence="3" id="KW-1185">Reference proteome</keyword>
<dbReference type="SUPFAM" id="SSF54909">
    <property type="entry name" value="Dimeric alpha+beta barrel"/>
    <property type="match status" value="1"/>
</dbReference>
<feature type="domain" description="YCII-related" evidence="1">
    <location>
        <begin position="13"/>
        <end position="98"/>
    </location>
</feature>
<comment type="caution">
    <text evidence="2">The sequence shown here is derived from an EMBL/GenBank/DDBJ whole genome shotgun (WGS) entry which is preliminary data.</text>
</comment>
<sequence length="111" mass="11916">MSQANLTLSYYVWAPDSKAGDVAQKRQAILAEYTDWHTARLADGSVQYGGAILTKDTKLPLASNPEVAGTILIVKAASLEAAHKLVEQDPCYKAGVWDTSALKIAPVLSRT</sequence>
<accession>A0ABQ8K862</accession>
<dbReference type="RefSeq" id="XP_047776222.1">
    <property type="nucleotide sequence ID" value="XM_047927775.1"/>
</dbReference>
<dbReference type="InterPro" id="IPR005545">
    <property type="entry name" value="YCII"/>
</dbReference>
<proteinExistence type="predicted"/>
<evidence type="ECO:0000313" key="2">
    <source>
        <dbReference type="EMBL" id="KAH9833482.1"/>
    </source>
</evidence>
<dbReference type="Gene3D" id="3.30.70.1060">
    <property type="entry name" value="Dimeric alpha+beta barrel"/>
    <property type="match status" value="1"/>
</dbReference>
<dbReference type="PANTHER" id="PTHR33606">
    <property type="entry name" value="PROTEIN YCII"/>
    <property type="match status" value="1"/>
</dbReference>
<dbReference type="PANTHER" id="PTHR33606:SF3">
    <property type="entry name" value="PROTEIN YCII"/>
    <property type="match status" value="1"/>
</dbReference>
<organism evidence="2 3">
    <name type="scientific">Rhodofomes roseus</name>
    <dbReference type="NCBI Taxonomy" id="34475"/>
    <lineage>
        <taxon>Eukaryota</taxon>
        <taxon>Fungi</taxon>
        <taxon>Dikarya</taxon>
        <taxon>Basidiomycota</taxon>
        <taxon>Agaricomycotina</taxon>
        <taxon>Agaricomycetes</taxon>
        <taxon>Polyporales</taxon>
        <taxon>Rhodofomes</taxon>
    </lineage>
</organism>
<dbReference type="GeneID" id="72008507"/>
<protein>
    <recommendedName>
        <fullName evidence="1">YCII-related domain-containing protein</fullName>
    </recommendedName>
</protein>
<dbReference type="Pfam" id="PF03795">
    <property type="entry name" value="YCII"/>
    <property type="match status" value="1"/>
</dbReference>
<evidence type="ECO:0000313" key="3">
    <source>
        <dbReference type="Proteomes" id="UP000814176"/>
    </source>
</evidence>